<accession>A0A1R3TFC0</accession>
<dbReference type="EMBL" id="FMUE01000001">
    <property type="protein sequence ID" value="SCX04473.1"/>
    <property type="molecule type" value="Genomic_DNA"/>
</dbReference>
<dbReference type="InterPro" id="IPR014056">
    <property type="entry name" value="TypeIITA-like_toxin_pred"/>
</dbReference>
<dbReference type="PANTHER" id="PTHR41791:SF1">
    <property type="entry name" value="SSL7039 PROTEIN"/>
    <property type="match status" value="1"/>
</dbReference>
<dbReference type="PANTHER" id="PTHR41791">
    <property type="entry name" value="SSL7039 PROTEIN"/>
    <property type="match status" value="1"/>
</dbReference>
<name>A0A1R3TFC0_9HYPH</name>
<protein>
    <submittedName>
        <fullName evidence="1">Putative addiction module killer protein</fullName>
    </submittedName>
</protein>
<evidence type="ECO:0000313" key="1">
    <source>
        <dbReference type="EMBL" id="SCX04473.1"/>
    </source>
</evidence>
<proteinExistence type="predicted"/>
<reference evidence="2" key="1">
    <citation type="submission" date="2016-10" db="EMBL/GenBank/DDBJ databases">
        <authorList>
            <person name="Wibberg D."/>
        </authorList>
    </citation>
    <scope>NUCLEOTIDE SEQUENCE [LARGE SCALE GENOMIC DNA]</scope>
</reference>
<evidence type="ECO:0000313" key="2">
    <source>
        <dbReference type="Proteomes" id="UP000187891"/>
    </source>
</evidence>
<dbReference type="STRING" id="1907666.DSM25559_0427"/>
<sequence>MYEIRHYLTSGGTDPIADWLRDLRDLQAKVAIIRRLNRLEHGNFGDFKPLRDGVHELRIDVGPGYRVYYARSGKTVMLLLCGAANAHRLVILSGLAAIGTIGKTDLTKE</sequence>
<dbReference type="NCBIfam" id="TIGR02683">
    <property type="entry name" value="upstrm_HI1419"/>
    <property type="match status" value="1"/>
</dbReference>
<gene>
    <name evidence="1" type="ORF">DSM25559_0427</name>
</gene>
<organism evidence="1 2">
    <name type="scientific">Agrobacterium rosae</name>
    <dbReference type="NCBI Taxonomy" id="1972867"/>
    <lineage>
        <taxon>Bacteria</taxon>
        <taxon>Pseudomonadati</taxon>
        <taxon>Pseudomonadota</taxon>
        <taxon>Alphaproteobacteria</taxon>
        <taxon>Hyphomicrobiales</taxon>
        <taxon>Rhizobiaceae</taxon>
        <taxon>Rhizobium/Agrobacterium group</taxon>
        <taxon>Agrobacterium</taxon>
    </lineage>
</organism>
<dbReference type="Proteomes" id="UP000187891">
    <property type="component" value="Unassembled WGS sequence"/>
</dbReference>
<dbReference type="AlphaFoldDB" id="A0A1R3TFC0"/>